<evidence type="ECO:0000313" key="4">
    <source>
        <dbReference type="EMBL" id="TIA28019.1"/>
    </source>
</evidence>
<evidence type="ECO:0000259" key="3">
    <source>
        <dbReference type="Pfam" id="PF24883"/>
    </source>
</evidence>
<organism evidence="4 5">
    <name type="scientific">Aureobasidium pullulans</name>
    <name type="common">Black yeast</name>
    <name type="synonym">Pullularia pullulans</name>
    <dbReference type="NCBI Taxonomy" id="5580"/>
    <lineage>
        <taxon>Eukaryota</taxon>
        <taxon>Fungi</taxon>
        <taxon>Dikarya</taxon>
        <taxon>Ascomycota</taxon>
        <taxon>Pezizomycotina</taxon>
        <taxon>Dothideomycetes</taxon>
        <taxon>Dothideomycetidae</taxon>
        <taxon>Dothideales</taxon>
        <taxon>Saccotheciaceae</taxon>
        <taxon>Aureobasidium</taxon>
    </lineage>
</organism>
<evidence type="ECO:0000256" key="2">
    <source>
        <dbReference type="SAM" id="MobiDB-lite"/>
    </source>
</evidence>
<dbReference type="PANTHER" id="PTHR10039">
    <property type="entry name" value="AMELOGENIN"/>
    <property type="match status" value="1"/>
</dbReference>
<gene>
    <name evidence="4" type="ORF">D6C78_10939</name>
</gene>
<sequence>MTDTHARGGHGHHILNPAATHNGRQMNGNVYGDYYAGDSHNHGRGSTPFDRLPFAEQAAFNASDKQYDPLCLENTRVEVLAEIRAWIYDRKDERCIFWLEGMAGTGKSTIARTIARKLHDSGHLGASFFFSRGGGDVGHAALFVTTVARQLAEHPNVDNKRILRASITWNPCEISIIRHACLDPSTNFVIDALDECDDENDIKSILQLFTQAQDVTTVRLRVIVTTRPGTHSHLGLHVAPATFRRQLVLDELSKDTVDQDIRAFFESNFVEVRSKHGALPTAWPGDLTVDLLVQRAGALFIYAATVCRFLMEDERLSKERLSVVLRRDRAYQKPLSAIDDMYMKVLQRAIPDNCDEDVRKKLNWLVDKVIKPIVILLQPLSLNSLADLVRIEKEDVVGALRDMRSVLHVPADQNRVVRPLHPSF</sequence>
<protein>
    <recommendedName>
        <fullName evidence="3">Nephrocystin 3-like N-terminal domain-containing protein</fullName>
    </recommendedName>
</protein>
<dbReference type="InterPro" id="IPR027417">
    <property type="entry name" value="P-loop_NTPase"/>
</dbReference>
<dbReference type="Proteomes" id="UP000308724">
    <property type="component" value="Unassembled WGS sequence"/>
</dbReference>
<dbReference type="Pfam" id="PF24883">
    <property type="entry name" value="NPHP3_N"/>
    <property type="match status" value="1"/>
</dbReference>
<dbReference type="Gene3D" id="3.40.50.300">
    <property type="entry name" value="P-loop containing nucleotide triphosphate hydrolases"/>
    <property type="match status" value="1"/>
</dbReference>
<evidence type="ECO:0000256" key="1">
    <source>
        <dbReference type="ARBA" id="ARBA00022737"/>
    </source>
</evidence>
<dbReference type="AlphaFoldDB" id="A0A4T0B280"/>
<dbReference type="PANTHER" id="PTHR10039:SF14">
    <property type="entry name" value="NACHT DOMAIN-CONTAINING PROTEIN"/>
    <property type="match status" value="1"/>
</dbReference>
<feature type="region of interest" description="Disordered" evidence="2">
    <location>
        <begin position="1"/>
        <end position="22"/>
    </location>
</feature>
<feature type="non-terminal residue" evidence="4">
    <location>
        <position position="424"/>
    </location>
</feature>
<dbReference type="SUPFAM" id="SSF52540">
    <property type="entry name" value="P-loop containing nucleoside triphosphate hydrolases"/>
    <property type="match status" value="1"/>
</dbReference>
<evidence type="ECO:0000313" key="5">
    <source>
        <dbReference type="Proteomes" id="UP000308724"/>
    </source>
</evidence>
<comment type="caution">
    <text evidence="4">The sequence shown here is derived from an EMBL/GenBank/DDBJ whole genome shotgun (WGS) entry which is preliminary data.</text>
</comment>
<feature type="domain" description="Nephrocystin 3-like N-terminal" evidence="3">
    <location>
        <begin position="82"/>
        <end position="227"/>
    </location>
</feature>
<dbReference type="EMBL" id="QZBZ01000699">
    <property type="protein sequence ID" value="TIA28019.1"/>
    <property type="molecule type" value="Genomic_DNA"/>
</dbReference>
<proteinExistence type="predicted"/>
<accession>A0A4T0B280</accession>
<name>A0A4T0B280_AURPU</name>
<keyword evidence="1" id="KW-0677">Repeat</keyword>
<dbReference type="InterPro" id="IPR056884">
    <property type="entry name" value="NPHP3-like_N"/>
</dbReference>
<reference evidence="4 5" key="1">
    <citation type="submission" date="2018-10" db="EMBL/GenBank/DDBJ databases">
        <title>Fifty Aureobasidium pullulans genomes reveal a recombining polyextremotolerant generalist.</title>
        <authorList>
            <person name="Gostincar C."/>
            <person name="Turk M."/>
            <person name="Zajc J."/>
            <person name="Gunde-Cimerman N."/>
        </authorList>
    </citation>
    <scope>NUCLEOTIDE SEQUENCE [LARGE SCALE GENOMIC DNA]</scope>
    <source>
        <strain evidence="4 5">EXF-1645</strain>
    </source>
</reference>